<evidence type="ECO:0000259" key="1">
    <source>
        <dbReference type="PROSITE" id="PS50206"/>
    </source>
</evidence>
<dbReference type="InterPro" id="IPR036873">
    <property type="entry name" value="Rhodanese-like_dom_sf"/>
</dbReference>
<dbReference type="PROSITE" id="PS50206">
    <property type="entry name" value="RHODANESE_3"/>
    <property type="match status" value="1"/>
</dbReference>
<sequence>MYRLKGLPHVVNGHLSGHKPLVLQSAVERNASAVKTFATHAALTPASPLVSEEAQMTHFVRQQQLNGAIHSRSLDTPSQLVFSEYQTKRHYSTATAEGKASRGPTAAERAAAKAAANNGVMLERVIPSIQQANESSPIEVNRITVKELRTLQEQKSDFLLVDLREEEARRLEPSIEGSKVLSINKIVKGKEEEPAFEIRKALGLSATIFQSRYGFEKPSTQKKVIFYSNTGKRGDIVTQAAQGLGFDDAHSLVGNHVGGVEGWGETFTLKTPAQKRVLSKLLEAPLTSTTTWTSTSRSNNQGS</sequence>
<name>A0A2P6N2L8_9EUKA</name>
<dbReference type="GO" id="GO:0004792">
    <property type="term" value="F:thiosulfate-cyanide sulfurtransferase activity"/>
    <property type="evidence" value="ECO:0007669"/>
    <property type="project" value="TreeGrafter"/>
</dbReference>
<gene>
    <name evidence="2" type="ORF">PROFUN_13986</name>
</gene>
<dbReference type="PANTHER" id="PTHR44086">
    <property type="entry name" value="THIOSULFATE SULFURTRANSFERASE RDL2, MITOCHONDRIAL-RELATED"/>
    <property type="match status" value="1"/>
</dbReference>
<dbReference type="EMBL" id="MDYQ01000236">
    <property type="protein sequence ID" value="PRP78195.1"/>
    <property type="molecule type" value="Genomic_DNA"/>
</dbReference>
<dbReference type="Pfam" id="PF00581">
    <property type="entry name" value="Rhodanese"/>
    <property type="match status" value="1"/>
</dbReference>
<feature type="domain" description="Rhodanese" evidence="1">
    <location>
        <begin position="154"/>
        <end position="272"/>
    </location>
</feature>
<dbReference type="InterPro" id="IPR001763">
    <property type="entry name" value="Rhodanese-like_dom"/>
</dbReference>
<dbReference type="SUPFAM" id="SSF52821">
    <property type="entry name" value="Rhodanese/Cell cycle control phosphatase"/>
    <property type="match status" value="1"/>
</dbReference>
<dbReference type="AlphaFoldDB" id="A0A2P6N2L8"/>
<dbReference type="Proteomes" id="UP000241769">
    <property type="component" value="Unassembled WGS sequence"/>
</dbReference>
<proteinExistence type="predicted"/>
<reference evidence="2 3" key="1">
    <citation type="journal article" date="2018" name="Genome Biol. Evol.">
        <title>Multiple Roots of Fruiting Body Formation in Amoebozoa.</title>
        <authorList>
            <person name="Hillmann F."/>
            <person name="Forbes G."/>
            <person name="Novohradska S."/>
            <person name="Ferling I."/>
            <person name="Riege K."/>
            <person name="Groth M."/>
            <person name="Westermann M."/>
            <person name="Marz M."/>
            <person name="Spaller T."/>
            <person name="Winckler T."/>
            <person name="Schaap P."/>
            <person name="Glockner G."/>
        </authorList>
    </citation>
    <scope>NUCLEOTIDE SEQUENCE [LARGE SCALE GENOMIC DNA]</scope>
    <source>
        <strain evidence="2 3">Jena</strain>
    </source>
</reference>
<dbReference type="OrthoDB" id="566238at2759"/>
<organism evidence="2 3">
    <name type="scientific">Planoprotostelium fungivorum</name>
    <dbReference type="NCBI Taxonomy" id="1890364"/>
    <lineage>
        <taxon>Eukaryota</taxon>
        <taxon>Amoebozoa</taxon>
        <taxon>Evosea</taxon>
        <taxon>Variosea</taxon>
        <taxon>Cavosteliida</taxon>
        <taxon>Cavosteliaceae</taxon>
        <taxon>Planoprotostelium</taxon>
    </lineage>
</organism>
<dbReference type="STRING" id="1890364.A0A2P6N2L8"/>
<dbReference type="PANTHER" id="PTHR44086:SF10">
    <property type="entry name" value="THIOSULFATE SULFURTRANSFERASE_RHODANESE-LIKE DOMAIN-CONTAINING PROTEIN 3"/>
    <property type="match status" value="1"/>
</dbReference>
<protein>
    <recommendedName>
        <fullName evidence="1">Rhodanese domain-containing protein</fullName>
    </recommendedName>
</protein>
<evidence type="ECO:0000313" key="3">
    <source>
        <dbReference type="Proteomes" id="UP000241769"/>
    </source>
</evidence>
<dbReference type="Gene3D" id="3.40.250.10">
    <property type="entry name" value="Rhodanese-like domain"/>
    <property type="match status" value="1"/>
</dbReference>
<evidence type="ECO:0000313" key="2">
    <source>
        <dbReference type="EMBL" id="PRP78195.1"/>
    </source>
</evidence>
<keyword evidence="3" id="KW-1185">Reference proteome</keyword>
<dbReference type="InParanoid" id="A0A2P6N2L8"/>
<accession>A0A2P6N2L8</accession>
<comment type="caution">
    <text evidence="2">The sequence shown here is derived from an EMBL/GenBank/DDBJ whole genome shotgun (WGS) entry which is preliminary data.</text>
</comment>